<dbReference type="PANTHER" id="PTHR32182">
    <property type="entry name" value="DNA REPLICATION AND REPAIR PROTEIN RECF"/>
    <property type="match status" value="1"/>
</dbReference>
<sequence length="395" mass="45959">MIVSELTLHNFRNYKDINIKPNPGLNVLFGQNGQGKTNLVEALYLCACARSHRTAKDIELIKHNSNNYKIDLKYYSSKKGEIDYSFERHLGLFYGKKTGSSSNQRVLYKDYVQLNKTVDFVGNFHAVMFAPEDLEIVKSGPAVRRRFLDLLLSQIKTSYFVALQNYFRILKQRNNLLKNFRDAEKFKLNEFDSIQLDIWDEELINVAVYIVNERINVLAKISEYARSIHKHISDGREYISFKYMSNTKIHEDMNETEMKEAFTNRLKQNRSRDIALGSTSYGPHRDDFDIYINEYNARNYASQGQQRTIVLALKMAELQIIEDITNEVPILLLDDVLSELDQTRREKLINSLENTQIFITTTDPEQLDKNWLSNSKKHGISYFKVDSASVQELSN</sequence>
<dbReference type="EMBL" id="CP027226">
    <property type="protein sequence ID" value="AVM42973.1"/>
    <property type="molecule type" value="Genomic_DNA"/>
</dbReference>
<dbReference type="GO" id="GO:0000731">
    <property type="term" value="P:DNA synthesis involved in DNA repair"/>
    <property type="evidence" value="ECO:0007669"/>
    <property type="project" value="TreeGrafter"/>
</dbReference>
<evidence type="ECO:0000259" key="14">
    <source>
        <dbReference type="Pfam" id="PF02463"/>
    </source>
</evidence>
<comment type="subcellular location">
    <subcellularLocation>
        <location evidence="1 12 13">Cytoplasm</location>
    </subcellularLocation>
</comment>
<protein>
    <recommendedName>
        <fullName evidence="3 12">DNA replication and repair protein RecF</fullName>
    </recommendedName>
</protein>
<dbReference type="Gene3D" id="3.40.50.300">
    <property type="entry name" value="P-loop containing nucleotide triphosphate hydrolases"/>
    <property type="match status" value="1"/>
</dbReference>
<dbReference type="Gene3D" id="1.20.1050.90">
    <property type="entry name" value="RecF/RecN/SMC, N-terminal domain"/>
    <property type="match status" value="1"/>
</dbReference>
<gene>
    <name evidence="12" type="primary">recF</name>
    <name evidence="15" type="ORF">C5Q98_07010</name>
</gene>
<keyword evidence="9 12" id="KW-0238">DNA-binding</keyword>
<feature type="domain" description="RecF/RecN/SMC N-terminal" evidence="14">
    <location>
        <begin position="3"/>
        <end position="369"/>
    </location>
</feature>
<evidence type="ECO:0000256" key="3">
    <source>
        <dbReference type="ARBA" id="ARBA00020170"/>
    </source>
</evidence>
<dbReference type="InterPro" id="IPR027417">
    <property type="entry name" value="P-loop_NTPase"/>
</dbReference>
<dbReference type="KEGG" id="fsa:C5Q98_07010"/>
<dbReference type="GO" id="GO:0009432">
    <property type="term" value="P:SOS response"/>
    <property type="evidence" value="ECO:0007669"/>
    <property type="project" value="UniProtKB-UniRule"/>
</dbReference>
<dbReference type="AlphaFoldDB" id="A0A2S0KPL9"/>
<dbReference type="OrthoDB" id="9803889at2"/>
<reference evidence="16" key="1">
    <citation type="submission" date="2018-02" db="EMBL/GenBank/DDBJ databases">
        <authorList>
            <person name="Holder M.E."/>
            <person name="Ajami N.J."/>
            <person name="Petrosino J.F."/>
        </authorList>
    </citation>
    <scope>NUCLEOTIDE SEQUENCE [LARGE SCALE GENOMIC DNA]</scope>
    <source>
        <strain evidence="16">CCUG 47711</strain>
    </source>
</reference>
<evidence type="ECO:0000256" key="1">
    <source>
        <dbReference type="ARBA" id="ARBA00004496"/>
    </source>
</evidence>
<keyword evidence="10 12" id="KW-0234">DNA repair</keyword>
<dbReference type="InterPro" id="IPR018078">
    <property type="entry name" value="DNA-binding_RecF_CS"/>
</dbReference>
<dbReference type="InterPro" id="IPR001238">
    <property type="entry name" value="DNA-binding_RecF"/>
</dbReference>
<evidence type="ECO:0000256" key="12">
    <source>
        <dbReference type="HAMAP-Rule" id="MF_00365"/>
    </source>
</evidence>
<keyword evidence="11 12" id="KW-0742">SOS response</keyword>
<keyword evidence="5 12" id="KW-0235">DNA replication</keyword>
<keyword evidence="7 12" id="KW-0227">DNA damage</keyword>
<dbReference type="PROSITE" id="PS00618">
    <property type="entry name" value="RECF_2"/>
    <property type="match status" value="1"/>
</dbReference>
<dbReference type="GO" id="GO:0003697">
    <property type="term" value="F:single-stranded DNA binding"/>
    <property type="evidence" value="ECO:0007669"/>
    <property type="project" value="UniProtKB-UniRule"/>
</dbReference>
<evidence type="ECO:0000256" key="9">
    <source>
        <dbReference type="ARBA" id="ARBA00023125"/>
    </source>
</evidence>
<dbReference type="PANTHER" id="PTHR32182:SF0">
    <property type="entry name" value="DNA REPLICATION AND REPAIR PROTEIN RECF"/>
    <property type="match status" value="1"/>
</dbReference>
<dbReference type="PROSITE" id="PS00617">
    <property type="entry name" value="RECF_1"/>
    <property type="match status" value="1"/>
</dbReference>
<evidence type="ECO:0000256" key="5">
    <source>
        <dbReference type="ARBA" id="ARBA00022705"/>
    </source>
</evidence>
<dbReference type="HAMAP" id="MF_00365">
    <property type="entry name" value="RecF"/>
    <property type="match status" value="1"/>
</dbReference>
<feature type="binding site" evidence="12">
    <location>
        <begin position="30"/>
        <end position="37"/>
    </location>
    <ligand>
        <name>ATP</name>
        <dbReference type="ChEBI" id="CHEBI:30616"/>
    </ligand>
</feature>
<evidence type="ECO:0000313" key="16">
    <source>
        <dbReference type="Proteomes" id="UP000237947"/>
    </source>
</evidence>
<evidence type="ECO:0000313" key="15">
    <source>
        <dbReference type="EMBL" id="AVM42973.1"/>
    </source>
</evidence>
<keyword evidence="4 12" id="KW-0963">Cytoplasm</keyword>
<dbReference type="InterPro" id="IPR003395">
    <property type="entry name" value="RecF/RecN/SMC_N"/>
</dbReference>
<dbReference type="NCBIfam" id="TIGR00611">
    <property type="entry name" value="recf"/>
    <property type="match status" value="1"/>
</dbReference>
<dbReference type="Pfam" id="PF02463">
    <property type="entry name" value="SMC_N"/>
    <property type="match status" value="1"/>
</dbReference>
<comment type="function">
    <text evidence="12 13">The RecF protein is involved in DNA metabolism; it is required for DNA replication and normal SOS inducibility. RecF binds preferentially to single-stranded, linear DNA. It also seems to bind ATP.</text>
</comment>
<evidence type="ECO:0000256" key="10">
    <source>
        <dbReference type="ARBA" id="ARBA00023204"/>
    </source>
</evidence>
<organism evidence="15 16">
    <name type="scientific">Fastidiosipila sanguinis</name>
    <dbReference type="NCBI Taxonomy" id="236753"/>
    <lineage>
        <taxon>Bacteria</taxon>
        <taxon>Bacillati</taxon>
        <taxon>Bacillota</taxon>
        <taxon>Clostridia</taxon>
        <taxon>Eubacteriales</taxon>
        <taxon>Oscillospiraceae</taxon>
        <taxon>Fastidiosipila</taxon>
    </lineage>
</organism>
<dbReference type="RefSeq" id="WP_106012921.1">
    <property type="nucleotide sequence ID" value="NZ_CP027226.1"/>
</dbReference>
<keyword evidence="8 12" id="KW-0067">ATP-binding</keyword>
<comment type="similarity">
    <text evidence="2 12 13">Belongs to the RecF family.</text>
</comment>
<keyword evidence="16" id="KW-1185">Reference proteome</keyword>
<evidence type="ECO:0000256" key="6">
    <source>
        <dbReference type="ARBA" id="ARBA00022741"/>
    </source>
</evidence>
<evidence type="ECO:0000256" key="7">
    <source>
        <dbReference type="ARBA" id="ARBA00022763"/>
    </source>
</evidence>
<proteinExistence type="inferred from homology"/>
<evidence type="ECO:0000256" key="8">
    <source>
        <dbReference type="ARBA" id="ARBA00022840"/>
    </source>
</evidence>
<dbReference type="SUPFAM" id="SSF52540">
    <property type="entry name" value="P-loop containing nucleoside triphosphate hydrolases"/>
    <property type="match status" value="1"/>
</dbReference>
<evidence type="ECO:0000256" key="11">
    <source>
        <dbReference type="ARBA" id="ARBA00023236"/>
    </source>
</evidence>
<keyword evidence="6 12" id="KW-0547">Nucleotide-binding</keyword>
<name>A0A2S0KPL9_9FIRM</name>
<dbReference type="GO" id="GO:0005737">
    <property type="term" value="C:cytoplasm"/>
    <property type="evidence" value="ECO:0007669"/>
    <property type="project" value="UniProtKB-SubCell"/>
</dbReference>
<evidence type="ECO:0000256" key="2">
    <source>
        <dbReference type="ARBA" id="ARBA00008016"/>
    </source>
</evidence>
<dbReference type="InterPro" id="IPR042174">
    <property type="entry name" value="RecF_2"/>
</dbReference>
<dbReference type="Proteomes" id="UP000237947">
    <property type="component" value="Chromosome"/>
</dbReference>
<evidence type="ECO:0000256" key="13">
    <source>
        <dbReference type="RuleBase" id="RU000578"/>
    </source>
</evidence>
<dbReference type="GO" id="GO:0005524">
    <property type="term" value="F:ATP binding"/>
    <property type="evidence" value="ECO:0007669"/>
    <property type="project" value="UniProtKB-UniRule"/>
</dbReference>
<accession>A0A2S0KPL9</accession>
<evidence type="ECO:0000256" key="4">
    <source>
        <dbReference type="ARBA" id="ARBA00022490"/>
    </source>
</evidence>
<dbReference type="GO" id="GO:0006302">
    <property type="term" value="P:double-strand break repair"/>
    <property type="evidence" value="ECO:0007669"/>
    <property type="project" value="TreeGrafter"/>
</dbReference>
<dbReference type="GO" id="GO:0006260">
    <property type="term" value="P:DNA replication"/>
    <property type="evidence" value="ECO:0007669"/>
    <property type="project" value="UniProtKB-UniRule"/>
</dbReference>